<reference evidence="2" key="1">
    <citation type="submission" date="2020-12" db="EMBL/GenBank/DDBJ databases">
        <title>Bacterial taxonomy.</title>
        <authorList>
            <person name="Pan X."/>
        </authorList>
    </citation>
    <scope>NUCLEOTIDE SEQUENCE</scope>
    <source>
        <strain evidence="2">B2012</strain>
    </source>
</reference>
<dbReference type="AlphaFoldDB" id="A0A934ISN2"/>
<protein>
    <submittedName>
        <fullName evidence="2">Uncharacterized protein</fullName>
    </submittedName>
</protein>
<evidence type="ECO:0000256" key="1">
    <source>
        <dbReference type="SAM" id="MobiDB-lite"/>
    </source>
</evidence>
<dbReference type="EMBL" id="JAEKJA010000015">
    <property type="protein sequence ID" value="MBJ3777472.1"/>
    <property type="molecule type" value="Genomic_DNA"/>
</dbReference>
<gene>
    <name evidence="2" type="ORF">JCR33_17320</name>
</gene>
<name>A0A934ISN2_9HYPH</name>
<comment type="caution">
    <text evidence="2">The sequence shown here is derived from an EMBL/GenBank/DDBJ whole genome shotgun (WGS) entry which is preliminary data.</text>
</comment>
<sequence>MGRFLVVGRASTLPRHHNPAEPTFEDLVRTNHRRDDYERRHWNLRDRPSPSAAAAIGRPFIEPAE</sequence>
<dbReference type="RefSeq" id="WP_198883371.1">
    <property type="nucleotide sequence ID" value="NZ_JAEKJA010000015.1"/>
</dbReference>
<accession>A0A934ISN2</accession>
<keyword evidence="3" id="KW-1185">Reference proteome</keyword>
<dbReference type="Proteomes" id="UP000609531">
    <property type="component" value="Unassembled WGS sequence"/>
</dbReference>
<evidence type="ECO:0000313" key="3">
    <source>
        <dbReference type="Proteomes" id="UP000609531"/>
    </source>
</evidence>
<feature type="region of interest" description="Disordered" evidence="1">
    <location>
        <begin position="46"/>
        <end position="65"/>
    </location>
</feature>
<proteinExistence type="predicted"/>
<evidence type="ECO:0000313" key="2">
    <source>
        <dbReference type="EMBL" id="MBJ3777472.1"/>
    </source>
</evidence>
<organism evidence="2 3">
    <name type="scientific">Acuticoccus mangrovi</name>
    <dbReference type="NCBI Taxonomy" id="2796142"/>
    <lineage>
        <taxon>Bacteria</taxon>
        <taxon>Pseudomonadati</taxon>
        <taxon>Pseudomonadota</taxon>
        <taxon>Alphaproteobacteria</taxon>
        <taxon>Hyphomicrobiales</taxon>
        <taxon>Amorphaceae</taxon>
        <taxon>Acuticoccus</taxon>
    </lineage>
</organism>